<name>A0A1X0Q9M6_9MICR</name>
<gene>
    <name evidence="1" type="ORF">HERIO_1583</name>
</gene>
<dbReference type="OrthoDB" id="10636638at2759"/>
<comment type="caution">
    <text evidence="1">The sequence shown here is derived from an EMBL/GenBank/DDBJ whole genome shotgun (WGS) entry which is preliminary data.</text>
</comment>
<dbReference type="AlphaFoldDB" id="A0A1X0Q9M6"/>
<dbReference type="EMBL" id="LVKB01000084">
    <property type="protein sequence ID" value="ORD96490.1"/>
    <property type="molecule type" value="Genomic_DNA"/>
</dbReference>
<protein>
    <submittedName>
        <fullName evidence="1">Uncharacterized protein</fullName>
    </submittedName>
</protein>
<proteinExistence type="predicted"/>
<dbReference type="Proteomes" id="UP000192356">
    <property type="component" value="Unassembled WGS sequence"/>
</dbReference>
<dbReference type="VEuPathDB" id="MicrosporidiaDB:A0H76_468"/>
<keyword evidence="2" id="KW-1185">Reference proteome</keyword>
<organism evidence="1 2">
    <name type="scientific">Hepatospora eriocheir</name>
    <dbReference type="NCBI Taxonomy" id="1081669"/>
    <lineage>
        <taxon>Eukaryota</taxon>
        <taxon>Fungi</taxon>
        <taxon>Fungi incertae sedis</taxon>
        <taxon>Microsporidia</taxon>
        <taxon>Hepatosporidae</taxon>
        <taxon>Hepatospora</taxon>
    </lineage>
</organism>
<evidence type="ECO:0000313" key="2">
    <source>
        <dbReference type="Proteomes" id="UP000192356"/>
    </source>
</evidence>
<sequence length="189" mass="21980">MTENDKLLVITHTLKLNNEGSPHTITFYHDSLSVKGHDNKIRISYFNLKKLKFSKEYVKLVLKGENVLKIPTTPTEQKKLREIFASKISFEESTNKKLKGVALVKLADLRTFILIYSYDIYKLKKEIITKISEKFFPAFTINTSDNNQLDKLILYAKCNNEMIKLNSNDDLKACLKFCKRNILLEIKEI</sequence>
<evidence type="ECO:0000313" key="1">
    <source>
        <dbReference type="EMBL" id="ORD96490.1"/>
    </source>
</evidence>
<reference evidence="1 2" key="1">
    <citation type="journal article" date="2017" name="Environ. Microbiol.">
        <title>Decay of the glycolytic pathway and adaptation to intranuclear parasitism within Enterocytozoonidae microsporidia.</title>
        <authorList>
            <person name="Wiredu Boakye D."/>
            <person name="Jaroenlak P."/>
            <person name="Prachumwat A."/>
            <person name="Williams T.A."/>
            <person name="Bateman K.S."/>
            <person name="Itsathitphaisarn O."/>
            <person name="Sritunyalucksana K."/>
            <person name="Paszkiewicz K.H."/>
            <person name="Moore K.A."/>
            <person name="Stentiford G.D."/>
            <person name="Williams B.A."/>
        </authorList>
    </citation>
    <scope>NUCLEOTIDE SEQUENCE [LARGE SCALE GENOMIC DNA]</scope>
    <source>
        <strain evidence="1 2">GB1</strain>
    </source>
</reference>
<dbReference type="VEuPathDB" id="MicrosporidiaDB:HERIO_1583"/>
<accession>A0A1X0Q9M6</accession>